<sequence length="130" mass="15553">MGWVQRTSKSEGSAWRRRFLGNSLTGSRSTKGVLRFKRWRGRVRSTRWVQMMEEHKRITSGCSSQRSWGLGKKVTPSCWAVREWSEREWARTVWPWRTRVWARNCPRLPKPTMAIYSFWASWNCWAILDS</sequence>
<proteinExistence type="predicted"/>
<dbReference type="EMBL" id="CM000847">
    <property type="protein sequence ID" value="KRH16005.1"/>
    <property type="molecule type" value="Genomic_DNA"/>
</dbReference>
<gene>
    <name evidence="1" type="ORF">GLYMA_14G125700</name>
</gene>
<name>A0A0R0GMB9_SOYBN</name>
<evidence type="ECO:0000313" key="2">
    <source>
        <dbReference type="EnsemblPlants" id="KRH16005"/>
    </source>
</evidence>
<dbReference type="EnsemblPlants" id="KRH16005">
    <property type="protein sequence ID" value="KRH16005"/>
    <property type="gene ID" value="GLYMA_14G125700"/>
</dbReference>
<dbReference type="Proteomes" id="UP000008827">
    <property type="component" value="Chromosome 14"/>
</dbReference>
<dbReference type="AlphaFoldDB" id="A0A0R0GMB9"/>
<reference evidence="2" key="2">
    <citation type="submission" date="2018-02" db="UniProtKB">
        <authorList>
            <consortium name="EnsemblPlants"/>
        </authorList>
    </citation>
    <scope>IDENTIFICATION</scope>
    <source>
        <strain evidence="2">Williams 82</strain>
    </source>
</reference>
<protein>
    <submittedName>
        <fullName evidence="1 2">Uncharacterized protein</fullName>
    </submittedName>
</protein>
<reference evidence="1" key="3">
    <citation type="submission" date="2018-07" db="EMBL/GenBank/DDBJ databases">
        <title>WGS assembly of Glycine max.</title>
        <authorList>
            <person name="Schmutz J."/>
            <person name="Cannon S."/>
            <person name="Schlueter J."/>
            <person name="Ma J."/>
            <person name="Mitros T."/>
            <person name="Nelson W."/>
            <person name="Hyten D."/>
            <person name="Song Q."/>
            <person name="Thelen J."/>
            <person name="Cheng J."/>
            <person name="Xu D."/>
            <person name="Hellsten U."/>
            <person name="May G."/>
            <person name="Yu Y."/>
            <person name="Sakurai T."/>
            <person name="Umezawa T."/>
            <person name="Bhattacharyya M."/>
            <person name="Sandhu D."/>
            <person name="Valliyodan B."/>
            <person name="Lindquist E."/>
            <person name="Peto M."/>
            <person name="Grant D."/>
            <person name="Shu S."/>
            <person name="Goodstein D."/>
            <person name="Barry K."/>
            <person name="Futrell-Griggs M."/>
            <person name="Abernathy B."/>
            <person name="Du J."/>
            <person name="Tian Z."/>
            <person name="Zhu L."/>
            <person name="Gill N."/>
            <person name="Joshi T."/>
            <person name="Libault M."/>
            <person name="Sethuraman A."/>
            <person name="Zhang X."/>
            <person name="Shinozaki K."/>
            <person name="Nguyen H."/>
            <person name="Wing R."/>
            <person name="Cregan P."/>
            <person name="Specht J."/>
            <person name="Grimwood J."/>
            <person name="Rokhsar D."/>
            <person name="Stacey G."/>
            <person name="Shoemaker R."/>
            <person name="Jackson S."/>
        </authorList>
    </citation>
    <scope>NUCLEOTIDE SEQUENCE</scope>
    <source>
        <tissue evidence="1">Callus</tissue>
    </source>
</reference>
<reference evidence="1 2" key="1">
    <citation type="journal article" date="2010" name="Nature">
        <title>Genome sequence of the palaeopolyploid soybean.</title>
        <authorList>
            <person name="Schmutz J."/>
            <person name="Cannon S.B."/>
            <person name="Schlueter J."/>
            <person name="Ma J."/>
            <person name="Mitros T."/>
            <person name="Nelson W."/>
            <person name="Hyten D.L."/>
            <person name="Song Q."/>
            <person name="Thelen J.J."/>
            <person name="Cheng J."/>
            <person name="Xu D."/>
            <person name="Hellsten U."/>
            <person name="May G.D."/>
            <person name="Yu Y."/>
            <person name="Sakurai T."/>
            <person name="Umezawa T."/>
            <person name="Bhattacharyya M.K."/>
            <person name="Sandhu D."/>
            <person name="Valliyodan B."/>
            <person name="Lindquist E."/>
            <person name="Peto M."/>
            <person name="Grant D."/>
            <person name="Shu S."/>
            <person name="Goodstein D."/>
            <person name="Barry K."/>
            <person name="Futrell-Griggs M."/>
            <person name="Abernathy B."/>
            <person name="Du J."/>
            <person name="Tian Z."/>
            <person name="Zhu L."/>
            <person name="Gill N."/>
            <person name="Joshi T."/>
            <person name="Libault M."/>
            <person name="Sethuraman A."/>
            <person name="Zhang X.-C."/>
            <person name="Shinozaki K."/>
            <person name="Nguyen H.T."/>
            <person name="Wing R.A."/>
            <person name="Cregan P."/>
            <person name="Specht J."/>
            <person name="Grimwood J."/>
            <person name="Rokhsar D."/>
            <person name="Stacey G."/>
            <person name="Shoemaker R.C."/>
            <person name="Jackson S.A."/>
        </authorList>
    </citation>
    <scope>NUCLEOTIDE SEQUENCE [LARGE SCALE GENOMIC DNA]</scope>
    <source>
        <strain evidence="2">cv. Williams 82</strain>
        <tissue evidence="1">Callus</tissue>
    </source>
</reference>
<evidence type="ECO:0000313" key="1">
    <source>
        <dbReference type="EMBL" id="KRH16005.1"/>
    </source>
</evidence>
<dbReference type="InParanoid" id="A0A0R0GMB9"/>
<keyword evidence="3" id="KW-1185">Reference proteome</keyword>
<accession>A0A0R0GMB9</accession>
<evidence type="ECO:0000313" key="3">
    <source>
        <dbReference type="Proteomes" id="UP000008827"/>
    </source>
</evidence>
<organism evidence="1">
    <name type="scientific">Glycine max</name>
    <name type="common">Soybean</name>
    <name type="synonym">Glycine hispida</name>
    <dbReference type="NCBI Taxonomy" id="3847"/>
    <lineage>
        <taxon>Eukaryota</taxon>
        <taxon>Viridiplantae</taxon>
        <taxon>Streptophyta</taxon>
        <taxon>Embryophyta</taxon>
        <taxon>Tracheophyta</taxon>
        <taxon>Spermatophyta</taxon>
        <taxon>Magnoliopsida</taxon>
        <taxon>eudicotyledons</taxon>
        <taxon>Gunneridae</taxon>
        <taxon>Pentapetalae</taxon>
        <taxon>rosids</taxon>
        <taxon>fabids</taxon>
        <taxon>Fabales</taxon>
        <taxon>Fabaceae</taxon>
        <taxon>Papilionoideae</taxon>
        <taxon>50 kb inversion clade</taxon>
        <taxon>NPAAA clade</taxon>
        <taxon>indigoferoid/millettioid clade</taxon>
        <taxon>Phaseoleae</taxon>
        <taxon>Glycine</taxon>
        <taxon>Glycine subgen. Soja</taxon>
    </lineage>
</organism>
<dbReference type="Gramene" id="KRH16005">
    <property type="protein sequence ID" value="KRH16005"/>
    <property type="gene ID" value="GLYMA_14G125700"/>
</dbReference>